<sequence length="69" mass="8338">MKDRVYTKNNFLKKATKTKLPSNKFCFRPLDAVHKLLQIHSRRDSSSKDRRVFGRSMFTLDRMFTDDRR</sequence>
<organism evidence="1 2">
    <name type="scientific">Hyaloperonospora arabidopsidis (strain Emoy2)</name>
    <name type="common">Downy mildew agent</name>
    <name type="synonym">Peronospora arabidopsidis</name>
    <dbReference type="NCBI Taxonomy" id="559515"/>
    <lineage>
        <taxon>Eukaryota</taxon>
        <taxon>Sar</taxon>
        <taxon>Stramenopiles</taxon>
        <taxon>Oomycota</taxon>
        <taxon>Peronosporomycetes</taxon>
        <taxon>Peronosporales</taxon>
        <taxon>Peronosporaceae</taxon>
        <taxon>Hyaloperonospora</taxon>
    </lineage>
</organism>
<proteinExistence type="predicted"/>
<evidence type="ECO:0000313" key="1">
    <source>
        <dbReference type="EnsemblProtists" id="HpaP803737"/>
    </source>
</evidence>
<dbReference type="EMBL" id="JH598105">
    <property type="status" value="NOT_ANNOTATED_CDS"/>
    <property type="molecule type" value="Genomic_DNA"/>
</dbReference>
<protein>
    <submittedName>
        <fullName evidence="1">Uncharacterized protein</fullName>
    </submittedName>
</protein>
<dbReference type="HOGENOM" id="CLU_2781319_0_0_1"/>
<dbReference type="EnsemblProtists" id="HpaT803737">
    <property type="protein sequence ID" value="HpaP803737"/>
    <property type="gene ID" value="HpaG803737"/>
</dbReference>
<dbReference type="AlphaFoldDB" id="M4BBS4"/>
<name>M4BBS4_HYAAE</name>
<reference evidence="1" key="2">
    <citation type="submission" date="2015-06" db="UniProtKB">
        <authorList>
            <consortium name="EnsemblProtists"/>
        </authorList>
    </citation>
    <scope>IDENTIFICATION</scope>
    <source>
        <strain evidence="1">Emoy2</strain>
    </source>
</reference>
<keyword evidence="2" id="KW-1185">Reference proteome</keyword>
<dbReference type="InParanoid" id="M4BBS4"/>
<evidence type="ECO:0000313" key="2">
    <source>
        <dbReference type="Proteomes" id="UP000011713"/>
    </source>
</evidence>
<dbReference type="VEuPathDB" id="FungiDB:HpaG803737"/>
<dbReference type="Proteomes" id="UP000011713">
    <property type="component" value="Unassembled WGS sequence"/>
</dbReference>
<accession>M4BBS4</accession>
<reference evidence="2" key="1">
    <citation type="journal article" date="2010" name="Science">
        <title>Signatures of adaptation to obligate biotrophy in the Hyaloperonospora arabidopsidis genome.</title>
        <authorList>
            <person name="Baxter L."/>
            <person name="Tripathy S."/>
            <person name="Ishaque N."/>
            <person name="Boot N."/>
            <person name="Cabral A."/>
            <person name="Kemen E."/>
            <person name="Thines M."/>
            <person name="Ah-Fong A."/>
            <person name="Anderson R."/>
            <person name="Badejoko W."/>
            <person name="Bittner-Eddy P."/>
            <person name="Boore J.L."/>
            <person name="Chibucos M.C."/>
            <person name="Coates M."/>
            <person name="Dehal P."/>
            <person name="Delehaunty K."/>
            <person name="Dong S."/>
            <person name="Downton P."/>
            <person name="Dumas B."/>
            <person name="Fabro G."/>
            <person name="Fronick C."/>
            <person name="Fuerstenberg S.I."/>
            <person name="Fulton L."/>
            <person name="Gaulin E."/>
            <person name="Govers F."/>
            <person name="Hughes L."/>
            <person name="Humphray S."/>
            <person name="Jiang R.H."/>
            <person name="Judelson H."/>
            <person name="Kamoun S."/>
            <person name="Kyung K."/>
            <person name="Meijer H."/>
            <person name="Minx P."/>
            <person name="Morris P."/>
            <person name="Nelson J."/>
            <person name="Phuntumart V."/>
            <person name="Qutob D."/>
            <person name="Rehmany A."/>
            <person name="Rougon-Cardoso A."/>
            <person name="Ryden P."/>
            <person name="Torto-Alalibo T."/>
            <person name="Studholme D."/>
            <person name="Wang Y."/>
            <person name="Win J."/>
            <person name="Wood J."/>
            <person name="Clifton S.W."/>
            <person name="Rogers J."/>
            <person name="Van den Ackerveken G."/>
            <person name="Jones J.D."/>
            <person name="McDowell J.M."/>
            <person name="Beynon J."/>
            <person name="Tyler B.M."/>
        </authorList>
    </citation>
    <scope>NUCLEOTIDE SEQUENCE [LARGE SCALE GENOMIC DNA]</scope>
    <source>
        <strain evidence="2">Emoy2</strain>
    </source>
</reference>